<gene>
    <name evidence="2" type="ORF">KBB96_12140</name>
</gene>
<dbReference type="RefSeq" id="WP_211629711.1">
    <property type="nucleotide sequence ID" value="NZ_CP073100.1"/>
</dbReference>
<accession>A0A975IXW8</accession>
<evidence type="ECO:0000313" key="2">
    <source>
        <dbReference type="EMBL" id="QUE49622.1"/>
    </source>
</evidence>
<dbReference type="EMBL" id="CP073100">
    <property type="protein sequence ID" value="QUE49622.1"/>
    <property type="molecule type" value="Genomic_DNA"/>
</dbReference>
<sequence>MSRSSKLLLAASVCLLAVLAILLTSRQKSSGTSSVVLPRATTQREVKPAAGSDQGGQIKRPERGRVREDQQSSGSAQLDAILRDTTRDDAAVAVKLQDLAGRKDIPLEERIEALEHAVLLTPDGQGEGLVALARDPALPPELASILLSDFHNRPDPVRLAGAVALAKNKDASTRGEAMDLVRFLVTGNESEGNDVEILEKAEAKLQNPAQRE</sequence>
<reference evidence="2" key="1">
    <citation type="submission" date="2021-04" db="EMBL/GenBank/DDBJ databases">
        <title>Luteolibacter sp. 32A isolated from the skin of an Anderson's salamander (Ambystoma andersonii).</title>
        <authorList>
            <person name="Spergser J."/>
            <person name="Busse H.-J."/>
        </authorList>
    </citation>
    <scope>NUCLEOTIDE SEQUENCE</scope>
    <source>
        <strain evidence="2">32A</strain>
    </source>
</reference>
<dbReference type="AlphaFoldDB" id="A0A975IXW8"/>
<organism evidence="2 3">
    <name type="scientific">Luteolibacter ambystomatis</name>
    <dbReference type="NCBI Taxonomy" id="2824561"/>
    <lineage>
        <taxon>Bacteria</taxon>
        <taxon>Pseudomonadati</taxon>
        <taxon>Verrucomicrobiota</taxon>
        <taxon>Verrucomicrobiia</taxon>
        <taxon>Verrucomicrobiales</taxon>
        <taxon>Verrucomicrobiaceae</taxon>
        <taxon>Luteolibacter</taxon>
    </lineage>
</organism>
<dbReference type="KEGG" id="lamb:KBB96_12140"/>
<keyword evidence="3" id="KW-1185">Reference proteome</keyword>
<evidence type="ECO:0000256" key="1">
    <source>
        <dbReference type="SAM" id="MobiDB-lite"/>
    </source>
</evidence>
<dbReference type="Proteomes" id="UP000676169">
    <property type="component" value="Chromosome"/>
</dbReference>
<feature type="compositionally biased region" description="Basic and acidic residues" evidence="1">
    <location>
        <begin position="59"/>
        <end position="70"/>
    </location>
</feature>
<evidence type="ECO:0000313" key="3">
    <source>
        <dbReference type="Proteomes" id="UP000676169"/>
    </source>
</evidence>
<feature type="region of interest" description="Disordered" evidence="1">
    <location>
        <begin position="32"/>
        <end position="78"/>
    </location>
</feature>
<protein>
    <submittedName>
        <fullName evidence="2">Uncharacterized protein</fullName>
    </submittedName>
</protein>
<proteinExistence type="predicted"/>
<feature type="compositionally biased region" description="Polar residues" evidence="1">
    <location>
        <begin position="32"/>
        <end position="41"/>
    </location>
</feature>
<name>A0A975IXW8_9BACT</name>